<dbReference type="Proteomes" id="UP001148629">
    <property type="component" value="Unassembled WGS sequence"/>
</dbReference>
<evidence type="ECO:0000313" key="2">
    <source>
        <dbReference type="Proteomes" id="UP001148629"/>
    </source>
</evidence>
<organism evidence="1 2">
    <name type="scientific">Fusarium decemcellulare</name>
    <dbReference type="NCBI Taxonomy" id="57161"/>
    <lineage>
        <taxon>Eukaryota</taxon>
        <taxon>Fungi</taxon>
        <taxon>Dikarya</taxon>
        <taxon>Ascomycota</taxon>
        <taxon>Pezizomycotina</taxon>
        <taxon>Sordariomycetes</taxon>
        <taxon>Hypocreomycetidae</taxon>
        <taxon>Hypocreales</taxon>
        <taxon>Nectriaceae</taxon>
        <taxon>Fusarium</taxon>
        <taxon>Fusarium decemcellulare species complex</taxon>
    </lineage>
</organism>
<sequence length="144" mass="16179">MATTTSDHEHIRNIIALYSQLLDQKHFEQLGKVLTPDVSLEYPAPLDAFKGIEESQNGLKKAISHPKTIHCLSTQSIHLTGPETAVATTYVMAHHWLGEKTFVSPGKYDDELVKDVFNGENAWRIKRRVVTIMGVPEGDWSLIQ</sequence>
<proteinExistence type="predicted"/>
<accession>A0ACC1S452</accession>
<protein>
    <submittedName>
        <fullName evidence="1">Uncharacterized protein</fullName>
    </submittedName>
</protein>
<name>A0ACC1S452_9HYPO</name>
<evidence type="ECO:0000313" key="1">
    <source>
        <dbReference type="EMBL" id="KAJ3531568.1"/>
    </source>
</evidence>
<comment type="caution">
    <text evidence="1">The sequence shown here is derived from an EMBL/GenBank/DDBJ whole genome shotgun (WGS) entry which is preliminary data.</text>
</comment>
<reference evidence="1" key="1">
    <citation type="submission" date="2022-08" db="EMBL/GenBank/DDBJ databases">
        <title>Genome Sequence of Fusarium decemcellulare.</title>
        <authorList>
            <person name="Buettner E."/>
        </authorList>
    </citation>
    <scope>NUCLEOTIDE SEQUENCE</scope>
    <source>
        <strain evidence="1">Babe19</strain>
    </source>
</reference>
<dbReference type="EMBL" id="JANRMS010001050">
    <property type="protein sequence ID" value="KAJ3531568.1"/>
    <property type="molecule type" value="Genomic_DNA"/>
</dbReference>
<keyword evidence="2" id="KW-1185">Reference proteome</keyword>
<gene>
    <name evidence="1" type="ORF">NM208_g8827</name>
</gene>